<dbReference type="SMART" id="SM00790">
    <property type="entry name" value="AFOR_N"/>
    <property type="match status" value="1"/>
</dbReference>
<dbReference type="EMBL" id="BART01019494">
    <property type="protein sequence ID" value="GAG86869.1"/>
    <property type="molecule type" value="Genomic_DNA"/>
</dbReference>
<dbReference type="InterPro" id="IPR013983">
    <property type="entry name" value="Ald_Fedxn_OxRdtase_N"/>
</dbReference>
<dbReference type="GO" id="GO:0051536">
    <property type="term" value="F:iron-sulfur cluster binding"/>
    <property type="evidence" value="ECO:0007669"/>
    <property type="project" value="InterPro"/>
</dbReference>
<dbReference type="SUPFAM" id="SSF56228">
    <property type="entry name" value="Aldehyde ferredoxin oxidoreductase, N-terminal domain"/>
    <property type="match status" value="1"/>
</dbReference>
<organism evidence="2">
    <name type="scientific">marine sediment metagenome</name>
    <dbReference type="NCBI Taxonomy" id="412755"/>
    <lineage>
        <taxon>unclassified sequences</taxon>
        <taxon>metagenomes</taxon>
        <taxon>ecological metagenomes</taxon>
    </lineage>
</organism>
<feature type="domain" description="Aldehyde ferredoxin oxidoreductase N-terminal" evidence="1">
    <location>
        <begin position="1"/>
        <end position="171"/>
    </location>
</feature>
<sequence length="246" mass="25995">LGVRILYEHIKPKADPLGPENILGFVTGPLTATPTPGSGRYMVVTESPLTGAWAEANSGGFWGPELKWAGYDGIFISGASPKPVYLLISEGKAEIRDASHLWGKDANETDDMLHQELGEPKVKIACIGPAGEACSLISGIVNERGRIAARSGVGAVMGSKRLKAVVVRGDKKKISVAEPEKFKSARADYSKKLKNSKFQQGLTAAGTGGGLSFLVSIGDCPIKNWNLYGTEAMPTCTNLDAANQHG</sequence>
<dbReference type="PANTHER" id="PTHR30038">
    <property type="entry name" value="ALDEHYDE FERREDOXIN OXIDOREDUCTASE"/>
    <property type="match status" value="1"/>
</dbReference>
<dbReference type="GO" id="GO:0016625">
    <property type="term" value="F:oxidoreductase activity, acting on the aldehyde or oxo group of donors, iron-sulfur protein as acceptor"/>
    <property type="evidence" value="ECO:0007669"/>
    <property type="project" value="InterPro"/>
</dbReference>
<dbReference type="Pfam" id="PF02730">
    <property type="entry name" value="AFOR_N"/>
    <property type="match status" value="1"/>
</dbReference>
<accession>X1AV49</accession>
<name>X1AV49_9ZZZZ</name>
<proteinExistence type="predicted"/>
<gene>
    <name evidence="2" type="ORF">S01H4_36464</name>
</gene>
<dbReference type="AlphaFoldDB" id="X1AV49"/>
<evidence type="ECO:0000259" key="1">
    <source>
        <dbReference type="SMART" id="SM00790"/>
    </source>
</evidence>
<reference evidence="2" key="1">
    <citation type="journal article" date="2014" name="Front. Microbiol.">
        <title>High frequency of phylogenetically diverse reductive dehalogenase-homologous genes in deep subseafloor sedimentary metagenomes.</title>
        <authorList>
            <person name="Kawai M."/>
            <person name="Futagami T."/>
            <person name="Toyoda A."/>
            <person name="Takaki Y."/>
            <person name="Nishi S."/>
            <person name="Hori S."/>
            <person name="Arai W."/>
            <person name="Tsubouchi T."/>
            <person name="Morono Y."/>
            <person name="Uchiyama I."/>
            <person name="Ito T."/>
            <person name="Fujiyama A."/>
            <person name="Inagaki F."/>
            <person name="Takami H."/>
        </authorList>
    </citation>
    <scope>NUCLEOTIDE SEQUENCE</scope>
    <source>
        <strain evidence="2">Expedition CK06-06</strain>
    </source>
</reference>
<feature type="non-terminal residue" evidence="2">
    <location>
        <position position="1"/>
    </location>
</feature>
<comment type="caution">
    <text evidence="2">The sequence shown here is derived from an EMBL/GenBank/DDBJ whole genome shotgun (WGS) entry which is preliminary data.</text>
</comment>
<protein>
    <recommendedName>
        <fullName evidence="1">Aldehyde ferredoxin oxidoreductase N-terminal domain-containing protein</fullName>
    </recommendedName>
</protein>
<dbReference type="InterPro" id="IPR036503">
    <property type="entry name" value="Ald_Fedxn_OxRdtase_N_sf"/>
</dbReference>
<dbReference type="PANTHER" id="PTHR30038:SF0">
    <property type="entry name" value="TUNGSTEN-CONTAINING ALDEHYDE FERREDOXIN OXIDOREDUCTASE"/>
    <property type="match status" value="1"/>
</dbReference>
<evidence type="ECO:0000313" key="2">
    <source>
        <dbReference type="EMBL" id="GAG86869.1"/>
    </source>
</evidence>
<dbReference type="Gene3D" id="3.60.9.10">
    <property type="entry name" value="Aldehyde ferredoxin oxidoreductase, N-terminal domain"/>
    <property type="match status" value="1"/>
</dbReference>
<dbReference type="InterPro" id="IPR051919">
    <property type="entry name" value="W-dependent_AOR"/>
</dbReference>